<feature type="binding site" evidence="9">
    <location>
        <position position="183"/>
    </location>
    <ligand>
        <name>pyridoxal 5'-phosphate</name>
        <dbReference type="ChEBI" id="CHEBI:597326"/>
    </ligand>
</feature>
<evidence type="ECO:0000256" key="2">
    <source>
        <dbReference type="ARBA" id="ARBA00006490"/>
    </source>
</evidence>
<evidence type="ECO:0000313" key="12">
    <source>
        <dbReference type="EMBL" id="UUX91367.1"/>
    </source>
</evidence>
<dbReference type="KEGG" id="mend:L6E24_08235"/>
<evidence type="ECO:0000256" key="8">
    <source>
        <dbReference type="ARBA" id="ARBA00023014"/>
    </source>
</evidence>
<dbReference type="GO" id="GO:0046872">
    <property type="term" value="F:metal ion binding"/>
    <property type="evidence" value="ECO:0007669"/>
    <property type="project" value="UniProtKB-KW"/>
</dbReference>
<comment type="subcellular location">
    <subcellularLocation>
        <location evidence="9">Cytoplasm</location>
    </subcellularLocation>
</comment>
<dbReference type="PANTHER" id="PTHR11601">
    <property type="entry name" value="CYSTEINE DESULFURYLASE FAMILY MEMBER"/>
    <property type="match status" value="1"/>
</dbReference>
<dbReference type="InterPro" id="IPR015424">
    <property type="entry name" value="PyrdxlP-dep_Trfase"/>
</dbReference>
<evidence type="ECO:0000256" key="9">
    <source>
        <dbReference type="HAMAP-Rule" id="MF_00331"/>
    </source>
</evidence>
<feature type="binding site" evidence="9">
    <location>
        <begin position="75"/>
        <end position="76"/>
    </location>
    <ligand>
        <name>pyridoxal 5'-phosphate</name>
        <dbReference type="ChEBI" id="CHEBI:597326"/>
    </ligand>
</feature>
<feature type="binding site" evidence="9">
    <location>
        <position position="241"/>
    </location>
    <ligand>
        <name>pyridoxal 5'-phosphate</name>
        <dbReference type="ChEBI" id="CHEBI:597326"/>
    </ligand>
</feature>
<evidence type="ECO:0000256" key="4">
    <source>
        <dbReference type="ARBA" id="ARBA00022679"/>
    </source>
</evidence>
<dbReference type="PANTHER" id="PTHR11601:SF34">
    <property type="entry name" value="CYSTEINE DESULFURASE"/>
    <property type="match status" value="1"/>
</dbReference>
<dbReference type="InterPro" id="IPR020578">
    <property type="entry name" value="Aminotrans_V_PyrdxlP_BS"/>
</dbReference>
<evidence type="ECO:0000256" key="10">
    <source>
        <dbReference type="RuleBase" id="RU004504"/>
    </source>
</evidence>
<dbReference type="InterPro" id="IPR016454">
    <property type="entry name" value="Cysteine_dSase"/>
</dbReference>
<dbReference type="InterPro" id="IPR010240">
    <property type="entry name" value="Cys_deSase_IscS"/>
</dbReference>
<keyword evidence="8 9" id="KW-0411">Iron-sulfur</keyword>
<dbReference type="Gene3D" id="3.90.1150.10">
    <property type="entry name" value="Aspartate Aminotransferase, domain 1"/>
    <property type="match status" value="1"/>
</dbReference>
<gene>
    <name evidence="12" type="primary">nifS</name>
    <name evidence="9" type="synonym">iscS</name>
    <name evidence="12" type="ORF">L6E24_08235</name>
</gene>
<evidence type="ECO:0000256" key="6">
    <source>
        <dbReference type="ARBA" id="ARBA00022898"/>
    </source>
</evidence>
<dbReference type="HAMAP" id="MF_00331">
    <property type="entry name" value="Cys_desulf_IscS"/>
    <property type="match status" value="1"/>
</dbReference>
<keyword evidence="13" id="KW-1185">Reference proteome</keyword>
<keyword evidence="4 9" id="KW-0808">Transferase</keyword>
<keyword evidence="7 9" id="KW-0408">Iron</keyword>
<proteinExistence type="inferred from homology"/>
<dbReference type="AlphaFoldDB" id="A0A9E7PL67"/>
<accession>A0A9E7PL67</accession>
<protein>
    <recommendedName>
        <fullName evidence="9">Cysteine desulfurase IscS</fullName>
        <ecNumber evidence="9">2.8.1.7</ecNumber>
    </recommendedName>
</protein>
<reference evidence="12" key="1">
    <citation type="submission" date="2022-04" db="EMBL/GenBank/DDBJ databases">
        <title>Complete genome of Methanoplanus endosymbiosus DSM 3599.</title>
        <authorList>
            <person name="Chen S.-C."/>
            <person name="You Y.-T."/>
            <person name="Zhou Y.-Z."/>
            <person name="Lai M.-C."/>
        </authorList>
    </citation>
    <scope>NUCLEOTIDE SEQUENCE</scope>
    <source>
        <strain evidence="12">DSM 3599</strain>
    </source>
</reference>
<dbReference type="EMBL" id="CP096115">
    <property type="protein sequence ID" value="UUX91367.1"/>
    <property type="molecule type" value="Genomic_DNA"/>
</dbReference>
<keyword evidence="5 9" id="KW-0479">Metal-binding</keyword>
<dbReference type="NCBIfam" id="TIGR03402">
    <property type="entry name" value="FeS_nifS"/>
    <property type="match status" value="1"/>
</dbReference>
<comment type="catalytic activity">
    <reaction evidence="9">
        <text>(sulfur carrier)-H + L-cysteine = (sulfur carrier)-SH + L-alanine</text>
        <dbReference type="Rhea" id="RHEA:43892"/>
        <dbReference type="Rhea" id="RHEA-COMP:14737"/>
        <dbReference type="Rhea" id="RHEA-COMP:14739"/>
        <dbReference type="ChEBI" id="CHEBI:29917"/>
        <dbReference type="ChEBI" id="CHEBI:35235"/>
        <dbReference type="ChEBI" id="CHEBI:57972"/>
        <dbReference type="ChEBI" id="CHEBI:64428"/>
        <dbReference type="EC" id="2.8.1.7"/>
    </reaction>
</comment>
<keyword evidence="6 9" id="KW-0663">Pyridoxal phosphate</keyword>
<comment type="cofactor">
    <cofactor evidence="1 9 10">
        <name>pyridoxal 5'-phosphate</name>
        <dbReference type="ChEBI" id="CHEBI:597326"/>
    </cofactor>
</comment>
<dbReference type="RefSeq" id="WP_257741520.1">
    <property type="nucleotide sequence ID" value="NZ_CP096115.1"/>
</dbReference>
<dbReference type="Pfam" id="PF00266">
    <property type="entry name" value="Aminotran_5"/>
    <property type="match status" value="1"/>
</dbReference>
<evidence type="ECO:0000259" key="11">
    <source>
        <dbReference type="Pfam" id="PF00266"/>
    </source>
</evidence>
<dbReference type="Gene3D" id="3.40.640.10">
    <property type="entry name" value="Type I PLP-dependent aspartate aminotransferase-like (Major domain)"/>
    <property type="match status" value="1"/>
</dbReference>
<dbReference type="NCBIfam" id="NF002806">
    <property type="entry name" value="PRK02948.1"/>
    <property type="match status" value="1"/>
</dbReference>
<dbReference type="GeneID" id="74307682"/>
<name>A0A9E7PL67_9EURY</name>
<dbReference type="GO" id="GO:0030170">
    <property type="term" value="F:pyridoxal phosphate binding"/>
    <property type="evidence" value="ECO:0007669"/>
    <property type="project" value="UniProtKB-UniRule"/>
</dbReference>
<evidence type="ECO:0000256" key="3">
    <source>
        <dbReference type="ARBA" id="ARBA00022490"/>
    </source>
</evidence>
<feature type="binding site" evidence="9">
    <location>
        <begin position="203"/>
        <end position="205"/>
    </location>
    <ligand>
        <name>pyridoxal 5'-phosphate</name>
        <dbReference type="ChEBI" id="CHEBI:597326"/>
    </ligand>
</feature>
<evidence type="ECO:0000256" key="5">
    <source>
        <dbReference type="ARBA" id="ARBA00022723"/>
    </source>
</evidence>
<feature type="binding site" description="via persulfide group" evidence="9">
    <location>
        <position position="328"/>
    </location>
    <ligand>
        <name>[2Fe-2S] cluster</name>
        <dbReference type="ChEBI" id="CHEBI:190135"/>
        <note>ligand shared with IscU</note>
    </ligand>
</feature>
<dbReference type="GO" id="GO:0051537">
    <property type="term" value="F:2 iron, 2 sulfur cluster binding"/>
    <property type="evidence" value="ECO:0007669"/>
    <property type="project" value="UniProtKB-UniRule"/>
</dbReference>
<dbReference type="Proteomes" id="UP001060368">
    <property type="component" value="Chromosome"/>
</dbReference>
<dbReference type="SUPFAM" id="SSF53383">
    <property type="entry name" value="PLP-dependent transferases"/>
    <property type="match status" value="1"/>
</dbReference>
<dbReference type="InterPro" id="IPR015422">
    <property type="entry name" value="PyrdxlP-dep_Trfase_small"/>
</dbReference>
<dbReference type="EC" id="2.8.1.7" evidence="9"/>
<evidence type="ECO:0000256" key="1">
    <source>
        <dbReference type="ARBA" id="ARBA00001933"/>
    </source>
</evidence>
<dbReference type="GO" id="GO:0044571">
    <property type="term" value="P:[2Fe-2S] cluster assembly"/>
    <property type="evidence" value="ECO:0007669"/>
    <property type="project" value="UniProtKB-UniRule"/>
</dbReference>
<sequence length="395" mass="42903">MDDNKPLIYMDNAATTPTRTEVVSIMSEYMTEKFGNPSSLYSIAGDSREAVGKARKQVASAINADPKEIYFTSGGTESDNWAIKGAAFANQKSGNHIITTPIEHHAVLHTVEWLEKHGFEITYLPVDEYGLVDPKDFEEAITDKTILASVMFANNEIGTIEPVAELGKIAREKGVIFHTDAVQAIGHVPIDVEAMNIDMLSLSGHKFSGPKGTGALYIRKGVKVDPLMHGGAQERRRRAGTENVPGIAGLGLAIEIAVNNMPEESARISALRDRLTEGLLKIPKTHLNGHPEKRLPNNVNVVFEYIEGESILLMLNRKGICASTGSACTSDSLDASHVLKACNVPIEIAHGSLRLTLGEMNSDEDVDYVLNAVPGIVQKLRNMSPLTPEELRTAQ</sequence>
<keyword evidence="9" id="KW-0001">2Fe-2S</keyword>
<comment type="subunit">
    <text evidence="9">Homodimer. Forms a heterotetramer with IscU, interacts with other sulfur acceptors.</text>
</comment>
<keyword evidence="3 9" id="KW-0963">Cytoplasm</keyword>
<comment type="miscellaneous">
    <text evidence="9">In Archaea the pyridoxal phosphate cofactor is not covalently bound to Lys but ligated by other amino acids.</text>
</comment>
<dbReference type="GO" id="GO:0031071">
    <property type="term" value="F:cysteine desulfurase activity"/>
    <property type="evidence" value="ECO:0007669"/>
    <property type="project" value="UniProtKB-UniRule"/>
</dbReference>
<dbReference type="PROSITE" id="PS00595">
    <property type="entry name" value="AA_TRANSFER_CLASS_5"/>
    <property type="match status" value="1"/>
</dbReference>
<organism evidence="12 13">
    <name type="scientific">Methanoplanus endosymbiosus</name>
    <dbReference type="NCBI Taxonomy" id="33865"/>
    <lineage>
        <taxon>Archaea</taxon>
        <taxon>Methanobacteriati</taxon>
        <taxon>Methanobacteriota</taxon>
        <taxon>Stenosarchaea group</taxon>
        <taxon>Methanomicrobia</taxon>
        <taxon>Methanomicrobiales</taxon>
        <taxon>Methanomicrobiaceae</taxon>
        <taxon>Methanoplanus</taxon>
    </lineage>
</organism>
<comment type="similarity">
    <text evidence="2 9">Belongs to the class-V pyridoxal-phosphate-dependent aminotransferase family. NifS/IscS subfamily.</text>
</comment>
<dbReference type="InterPro" id="IPR000192">
    <property type="entry name" value="Aminotrans_V_dom"/>
</dbReference>
<feature type="active site" description="Cysteine persulfide intermediate" evidence="9">
    <location>
        <position position="328"/>
    </location>
</feature>
<feature type="domain" description="Aminotransferase class V" evidence="11">
    <location>
        <begin position="8"/>
        <end position="369"/>
    </location>
</feature>
<comment type="function">
    <text evidence="9">Master enzyme that delivers sulfur to a number of partners involved in Fe-S cluster assembly, tRNA modification or cofactor biosynthesis. Catalyzes the removal of elemental sulfur atoms from cysteine to produce alanine. Functions as a sulfur delivery protein for Fe-S cluster synthesis onto IscU, an Fe-S scaffold assembly protein, as well as other S acceptor proteins.</text>
</comment>
<evidence type="ECO:0000313" key="13">
    <source>
        <dbReference type="Proteomes" id="UP001060368"/>
    </source>
</evidence>
<dbReference type="GO" id="GO:0006520">
    <property type="term" value="P:amino acid metabolic process"/>
    <property type="evidence" value="ECO:0007669"/>
    <property type="project" value="InterPro"/>
</dbReference>
<dbReference type="FunFam" id="3.40.640.10:FF:000084">
    <property type="entry name" value="IscS-like cysteine desulfurase"/>
    <property type="match status" value="1"/>
</dbReference>
<dbReference type="InterPro" id="IPR015421">
    <property type="entry name" value="PyrdxlP-dep_Trfase_major"/>
</dbReference>
<dbReference type="GO" id="GO:1990221">
    <property type="term" value="C:L-cysteine desulfurase complex"/>
    <property type="evidence" value="ECO:0007669"/>
    <property type="project" value="UniProtKB-ARBA"/>
</dbReference>
<evidence type="ECO:0000256" key="7">
    <source>
        <dbReference type="ARBA" id="ARBA00023004"/>
    </source>
</evidence>
<comment type="pathway">
    <text evidence="9">Cofactor biosynthesis; iron-sulfur cluster biosynthesis.</text>
</comment>
<feature type="binding site" evidence="9">
    <location>
        <position position="155"/>
    </location>
    <ligand>
        <name>pyridoxal 5'-phosphate</name>
        <dbReference type="ChEBI" id="CHEBI:597326"/>
    </ligand>
</feature>
<dbReference type="InterPro" id="IPR017772">
    <property type="entry name" value="Cys_deSase_NifS_bac/arc"/>
</dbReference>
<dbReference type="PIRSF" id="PIRSF005572">
    <property type="entry name" value="NifS"/>
    <property type="match status" value="1"/>
</dbReference>